<dbReference type="InterPro" id="IPR010559">
    <property type="entry name" value="Sig_transdc_His_kin_internal"/>
</dbReference>
<evidence type="ECO:0000256" key="1">
    <source>
        <dbReference type="SAM" id="Phobius"/>
    </source>
</evidence>
<accession>A0A2V4C959</accession>
<feature type="transmembrane region" description="Helical" evidence="1">
    <location>
        <begin position="17"/>
        <end position="36"/>
    </location>
</feature>
<dbReference type="OrthoDB" id="9809908at2"/>
<dbReference type="EMBL" id="QJHL01000001">
    <property type="protein sequence ID" value="PXY46673.1"/>
    <property type="molecule type" value="Genomic_DNA"/>
</dbReference>
<protein>
    <recommendedName>
        <fullName evidence="2">Signal transduction histidine kinase internal region domain-containing protein</fullName>
    </recommendedName>
</protein>
<dbReference type="Gene3D" id="3.30.565.10">
    <property type="entry name" value="Histidine kinase-like ATPase, C-terminal domain"/>
    <property type="match status" value="1"/>
</dbReference>
<keyword evidence="4" id="KW-1185">Reference proteome</keyword>
<dbReference type="PANTHER" id="PTHR34220">
    <property type="entry name" value="SENSOR HISTIDINE KINASE YPDA"/>
    <property type="match status" value="1"/>
</dbReference>
<keyword evidence="1" id="KW-0812">Transmembrane</keyword>
<dbReference type="Pfam" id="PF06580">
    <property type="entry name" value="His_kinase"/>
    <property type="match status" value="1"/>
</dbReference>
<dbReference type="InterPro" id="IPR036890">
    <property type="entry name" value="HATPase_C_sf"/>
</dbReference>
<reference evidence="3 4" key="1">
    <citation type="submission" date="2018-05" db="EMBL/GenBank/DDBJ databases">
        <title>Flavobacterium sp. strain IMCC34758, incomplete genome.</title>
        <authorList>
            <person name="Joung Y."/>
        </authorList>
    </citation>
    <scope>NUCLEOTIDE SEQUENCE [LARGE SCALE GENOMIC DNA]</scope>
    <source>
        <strain evidence="3 4">IMCC34758</strain>
    </source>
</reference>
<comment type="caution">
    <text evidence="3">The sequence shown here is derived from an EMBL/GenBank/DDBJ whole genome shotgun (WGS) entry which is preliminary data.</text>
</comment>
<dbReference type="InterPro" id="IPR050640">
    <property type="entry name" value="Bact_2-comp_sensor_kinase"/>
</dbReference>
<evidence type="ECO:0000259" key="2">
    <source>
        <dbReference type="Pfam" id="PF06580"/>
    </source>
</evidence>
<keyword evidence="1" id="KW-0472">Membrane</keyword>
<dbReference type="Proteomes" id="UP000247681">
    <property type="component" value="Unassembled WGS sequence"/>
</dbReference>
<evidence type="ECO:0000313" key="4">
    <source>
        <dbReference type="Proteomes" id="UP000247681"/>
    </source>
</evidence>
<dbReference type="SUPFAM" id="SSF55874">
    <property type="entry name" value="ATPase domain of HSP90 chaperone/DNA topoisomerase II/histidine kinase"/>
    <property type="match status" value="1"/>
</dbReference>
<dbReference type="PANTHER" id="PTHR34220:SF7">
    <property type="entry name" value="SENSOR HISTIDINE KINASE YPDA"/>
    <property type="match status" value="1"/>
</dbReference>
<keyword evidence="1" id="KW-1133">Transmembrane helix</keyword>
<feature type="transmembrane region" description="Helical" evidence="1">
    <location>
        <begin position="48"/>
        <end position="65"/>
    </location>
</feature>
<name>A0A2V4C959_9FLAO</name>
<feature type="domain" description="Signal transduction histidine kinase internal region" evidence="2">
    <location>
        <begin position="160"/>
        <end position="239"/>
    </location>
</feature>
<dbReference type="GO" id="GO:0000155">
    <property type="term" value="F:phosphorelay sensor kinase activity"/>
    <property type="evidence" value="ECO:0007669"/>
    <property type="project" value="InterPro"/>
</dbReference>
<feature type="transmembrane region" description="Helical" evidence="1">
    <location>
        <begin position="77"/>
        <end position="96"/>
    </location>
</feature>
<organism evidence="3 4">
    <name type="scientific">Flavobacterium hydrophilum</name>
    <dbReference type="NCBI Taxonomy" id="2211445"/>
    <lineage>
        <taxon>Bacteria</taxon>
        <taxon>Pseudomonadati</taxon>
        <taxon>Bacteroidota</taxon>
        <taxon>Flavobacteriia</taxon>
        <taxon>Flavobacteriales</taxon>
        <taxon>Flavobacteriaceae</taxon>
        <taxon>Flavobacterium</taxon>
    </lineage>
</organism>
<gene>
    <name evidence="3" type="ORF">DMB68_05780</name>
</gene>
<evidence type="ECO:0000313" key="3">
    <source>
        <dbReference type="EMBL" id="PXY46673.1"/>
    </source>
</evidence>
<dbReference type="AlphaFoldDB" id="A0A2V4C959"/>
<dbReference type="GO" id="GO:0016020">
    <property type="term" value="C:membrane"/>
    <property type="evidence" value="ECO:0007669"/>
    <property type="project" value="InterPro"/>
</dbReference>
<sequence length="354" mass="41412">MDILTYNPENRFQIIKLYALYWLGYILLFSLIQGLPEGDFIVAWRNEWYSVLPKIGFVTIVVELLMPQLLFRKRTAAFFIAYITLILLFAFLQRLIDNYIILRYYLTFWKTVPLLSAPVFLYNVSKLQFVVTIPVAFRLFYHLAEEKNKVQTILSEKLQAELASLRNQFHPHFLFNVLNSLYSKILSKSDDSAEIVLKISDLLRFSIYDVNNKSISLENEIDYLKNYITLQQLRFDDRLQLSFSVFGEIENHSIEPFLVLPFIENSYKYCLDENNQGWITIAISITDDWLAVKIENSLPENFIAPIENISSGIGIANVKRRLELLYPDEHILTIKNETTSFFVSLKLKMKNGSH</sequence>
<proteinExistence type="predicted"/>
<dbReference type="RefSeq" id="WP_110345679.1">
    <property type="nucleotide sequence ID" value="NZ_QJHL01000001.1"/>
</dbReference>